<comment type="similarity">
    <text evidence="1">Belongs to the MlaE permease family.</text>
</comment>
<dbReference type="AlphaFoldDB" id="A0A2Z5G6F5"/>
<keyword evidence="3" id="KW-1185">Reference proteome</keyword>
<dbReference type="EMBL" id="CP030840">
    <property type="protein sequence ID" value="AXC14560.1"/>
    <property type="molecule type" value="Genomic_DNA"/>
</dbReference>
<dbReference type="PANTHER" id="PTHR30188:SF3">
    <property type="entry name" value="ABC TRANSPORTER PERMEASE"/>
    <property type="match status" value="1"/>
</dbReference>
<dbReference type="RefSeq" id="WP_161557546.1">
    <property type="nucleotide sequence ID" value="NZ_CP030840.1"/>
</dbReference>
<dbReference type="KEGG" id="abas:ACPOL_5310"/>
<dbReference type="PANTHER" id="PTHR30188">
    <property type="entry name" value="ABC TRANSPORTER PERMEASE PROTEIN-RELATED"/>
    <property type="match status" value="1"/>
</dbReference>
<proteinExistence type="inferred from homology"/>
<evidence type="ECO:0000313" key="2">
    <source>
        <dbReference type="EMBL" id="AXC14560.1"/>
    </source>
</evidence>
<evidence type="ECO:0000256" key="1">
    <source>
        <dbReference type="RuleBase" id="RU362044"/>
    </source>
</evidence>
<sequence>MEELFAQIGVTVTGGLSYVGELASLTTRAGYFTFVAPFQGKRLRLQAAVSQAMEVGVRALPILSLITFFIGLILALQAAYELRTFGALNMVATAVALSMTRELGPLITAILVIGRSGSAFAAEIGTMKVSEEIDALETMAIGPIPYLVAPKFLAMMIMVPCLTIWANFMGILGGALFGVAQADFTFVRYIRASLDALFLRDIVTGLIKSFMFGITIAAVGCHEGLNTGGGAEQVGRSTTRAVVMSIFLVVMVDVVFTMLFFFISPQ</sequence>
<dbReference type="Proteomes" id="UP000253606">
    <property type="component" value="Chromosome"/>
</dbReference>
<evidence type="ECO:0008006" key="4">
    <source>
        <dbReference type="Google" id="ProtNLM"/>
    </source>
</evidence>
<feature type="transmembrane region" description="Helical" evidence="1">
    <location>
        <begin position="59"/>
        <end position="80"/>
    </location>
</feature>
<keyword evidence="1" id="KW-0472">Membrane</keyword>
<protein>
    <recommendedName>
        <fullName evidence="4">ABC transporter permease</fullName>
    </recommendedName>
</protein>
<dbReference type="NCBIfam" id="TIGR00056">
    <property type="entry name" value="MlaE family lipid ABC transporter permease subunit"/>
    <property type="match status" value="1"/>
</dbReference>
<keyword evidence="1" id="KW-1133">Transmembrane helix</keyword>
<dbReference type="Pfam" id="PF02405">
    <property type="entry name" value="MlaE"/>
    <property type="match status" value="1"/>
</dbReference>
<gene>
    <name evidence="2" type="ORF">ACPOL_5310</name>
</gene>
<comment type="caution">
    <text evidence="1">Lacks conserved residue(s) required for the propagation of feature annotation.</text>
</comment>
<dbReference type="GO" id="GO:0043190">
    <property type="term" value="C:ATP-binding cassette (ABC) transporter complex"/>
    <property type="evidence" value="ECO:0007669"/>
    <property type="project" value="InterPro"/>
</dbReference>
<reference evidence="2 3" key="1">
    <citation type="journal article" date="2018" name="Front. Microbiol.">
        <title>Hydrolytic Capabilities as a Key to Environmental Success: Chitinolytic and Cellulolytic Acidobacteria From Acidic Sub-arctic Soils and Boreal Peatlands.</title>
        <authorList>
            <person name="Belova S.E."/>
            <person name="Ravin N.V."/>
            <person name="Pankratov T.A."/>
            <person name="Rakitin A.L."/>
            <person name="Ivanova A.A."/>
            <person name="Beletsky A.V."/>
            <person name="Mardanov A.V."/>
            <person name="Sinninghe Damste J.S."/>
            <person name="Dedysh S.N."/>
        </authorList>
    </citation>
    <scope>NUCLEOTIDE SEQUENCE [LARGE SCALE GENOMIC DNA]</scope>
    <source>
        <strain evidence="2 3">SBC82</strain>
    </source>
</reference>
<dbReference type="InterPro" id="IPR030802">
    <property type="entry name" value="Permease_MalE"/>
</dbReference>
<keyword evidence="1" id="KW-0812">Transmembrane</keyword>
<feature type="transmembrane region" description="Helical" evidence="1">
    <location>
        <begin position="241"/>
        <end position="263"/>
    </location>
</feature>
<feature type="transmembrane region" description="Helical" evidence="1">
    <location>
        <begin position="197"/>
        <end position="220"/>
    </location>
</feature>
<accession>A0A2Z5G6F5</accession>
<dbReference type="InterPro" id="IPR003453">
    <property type="entry name" value="ABC_MlaE_roteobac"/>
</dbReference>
<evidence type="ECO:0000313" key="3">
    <source>
        <dbReference type="Proteomes" id="UP000253606"/>
    </source>
</evidence>
<organism evidence="2 3">
    <name type="scientific">Acidisarcina polymorpha</name>
    <dbReference type="NCBI Taxonomy" id="2211140"/>
    <lineage>
        <taxon>Bacteria</taxon>
        <taxon>Pseudomonadati</taxon>
        <taxon>Acidobacteriota</taxon>
        <taxon>Terriglobia</taxon>
        <taxon>Terriglobales</taxon>
        <taxon>Acidobacteriaceae</taxon>
        <taxon>Acidisarcina</taxon>
    </lineage>
</organism>
<name>A0A2Z5G6F5_9BACT</name>
<dbReference type="GO" id="GO:0005548">
    <property type="term" value="F:phospholipid transporter activity"/>
    <property type="evidence" value="ECO:0007669"/>
    <property type="project" value="TreeGrafter"/>
</dbReference>
<feature type="transmembrane region" description="Helical" evidence="1">
    <location>
        <begin position="152"/>
        <end position="177"/>
    </location>
</feature>